<proteinExistence type="predicted"/>
<organism evidence="1 2">
    <name type="scientific">Rhamnella rubrinervis</name>
    <dbReference type="NCBI Taxonomy" id="2594499"/>
    <lineage>
        <taxon>Eukaryota</taxon>
        <taxon>Viridiplantae</taxon>
        <taxon>Streptophyta</taxon>
        <taxon>Embryophyta</taxon>
        <taxon>Tracheophyta</taxon>
        <taxon>Spermatophyta</taxon>
        <taxon>Magnoliopsida</taxon>
        <taxon>eudicotyledons</taxon>
        <taxon>Gunneridae</taxon>
        <taxon>Pentapetalae</taxon>
        <taxon>rosids</taxon>
        <taxon>fabids</taxon>
        <taxon>Rosales</taxon>
        <taxon>Rhamnaceae</taxon>
        <taxon>rhamnoid group</taxon>
        <taxon>Rhamneae</taxon>
        <taxon>Rhamnella</taxon>
    </lineage>
</organism>
<name>A0A8K0HPM6_9ROSA</name>
<protein>
    <submittedName>
        <fullName evidence="1">Uncharacterized protein</fullName>
    </submittedName>
</protein>
<dbReference type="AlphaFoldDB" id="A0A8K0HPM6"/>
<gene>
    <name evidence="1" type="ORF">FNV43_RR05757</name>
</gene>
<accession>A0A8K0HPM6</accession>
<dbReference type="EMBL" id="VOIH02000002">
    <property type="protein sequence ID" value="KAF3455309.1"/>
    <property type="molecule type" value="Genomic_DNA"/>
</dbReference>
<sequence>MWYQNGGYVPTAAHGDRSGRPIDEVHGLLTKDDREYYRVRRCERSDIPGHVLVDFTAGKDRPRPWRQLVTGVVPSKPLFTHPTVKNVSDDFAVGVPNQTQQHDQRHTVGDVLRPVRASQPNFQSCGQEDSGINFNNSRYASEIGNFYDLDIPIFDGLCGMYDVGTWIKSVDKYFEYVYVDQAKQAKLVEFSMTAYASMWWRITQNARIRKGKFQILSWKKMRKEIVKTFLFVVPEIEVGSANPKEPLSQKIIGGTKVSELECNLPELAFGISEPNVNCCSEGNVSVAQVLIFEENIDAKSTPENCLKGEDLFSLFHNQVLDDFDVDKHNSILFVKMCNCEVLMDVHLRTFHACDDEFYNGMKKFIFRPMILSIWQTILLRQYQRKGVKRIYSLGIYQNHRKRGSSMIMLMSFIFQLLGKFPPFSMSDIHEYHPPDDVADLQAHSTSNVLQEERIDVADMTSTSAA</sequence>
<evidence type="ECO:0000313" key="2">
    <source>
        <dbReference type="Proteomes" id="UP000796880"/>
    </source>
</evidence>
<evidence type="ECO:0000313" key="1">
    <source>
        <dbReference type="EMBL" id="KAF3455309.1"/>
    </source>
</evidence>
<reference evidence="1" key="1">
    <citation type="submission" date="2020-03" db="EMBL/GenBank/DDBJ databases">
        <title>A high-quality chromosome-level genome assembly of a woody plant with both climbing and erect habits, Rhamnella rubrinervis.</title>
        <authorList>
            <person name="Lu Z."/>
            <person name="Yang Y."/>
            <person name="Zhu X."/>
            <person name="Sun Y."/>
        </authorList>
    </citation>
    <scope>NUCLEOTIDE SEQUENCE</scope>
    <source>
        <strain evidence="1">BYM</strain>
        <tissue evidence="1">Leaf</tissue>
    </source>
</reference>
<dbReference type="OrthoDB" id="1210457at2759"/>
<keyword evidence="2" id="KW-1185">Reference proteome</keyword>
<comment type="caution">
    <text evidence="1">The sequence shown here is derived from an EMBL/GenBank/DDBJ whole genome shotgun (WGS) entry which is preliminary data.</text>
</comment>
<dbReference type="Proteomes" id="UP000796880">
    <property type="component" value="Unassembled WGS sequence"/>
</dbReference>